<evidence type="ECO:0000256" key="7">
    <source>
        <dbReference type="ARBA" id="ARBA00033270"/>
    </source>
</evidence>
<dbReference type="GO" id="GO:0015648">
    <property type="term" value="F:lipid-linked peptidoglycan transporter activity"/>
    <property type="evidence" value="ECO:0007669"/>
    <property type="project" value="TreeGrafter"/>
</dbReference>
<keyword evidence="3" id="KW-0133">Cell shape</keyword>
<evidence type="ECO:0000256" key="8">
    <source>
        <dbReference type="SAM" id="Phobius"/>
    </source>
</evidence>
<comment type="subcellular location">
    <subcellularLocation>
        <location evidence="1">Membrane</location>
        <topology evidence="1">Multi-pass membrane protein</topology>
    </subcellularLocation>
</comment>
<gene>
    <name evidence="9" type="ORF">EXN75_04865</name>
</gene>
<feature type="transmembrane region" description="Helical" evidence="8">
    <location>
        <begin position="220"/>
        <end position="238"/>
    </location>
</feature>
<dbReference type="NCBIfam" id="NF037961">
    <property type="entry name" value="RodA_shape"/>
    <property type="match status" value="2"/>
</dbReference>
<feature type="transmembrane region" description="Helical" evidence="8">
    <location>
        <begin position="250"/>
        <end position="269"/>
    </location>
</feature>
<dbReference type="EMBL" id="SGVY01000008">
    <property type="protein sequence ID" value="TFH83077.1"/>
    <property type="molecule type" value="Genomic_DNA"/>
</dbReference>
<feature type="transmembrane region" description="Helical" evidence="8">
    <location>
        <begin position="460"/>
        <end position="479"/>
    </location>
</feature>
<evidence type="ECO:0000256" key="6">
    <source>
        <dbReference type="ARBA" id="ARBA00032370"/>
    </source>
</evidence>
<reference evidence="9 10" key="1">
    <citation type="submission" date="2019-02" db="EMBL/GenBank/DDBJ databases">
        <title>Draft Genome Sequence of the Prevotella sp. BCRC 81118, Isolated from Human Feces.</title>
        <authorList>
            <person name="Huang C.-H."/>
        </authorList>
    </citation>
    <scope>NUCLEOTIDE SEQUENCE [LARGE SCALE GENOMIC DNA]</scope>
    <source>
        <strain evidence="9 10">BCRC 81118</strain>
    </source>
</reference>
<dbReference type="GO" id="GO:0032153">
    <property type="term" value="C:cell division site"/>
    <property type="evidence" value="ECO:0007669"/>
    <property type="project" value="TreeGrafter"/>
</dbReference>
<feature type="transmembrane region" description="Helical" evidence="8">
    <location>
        <begin position="275"/>
        <end position="293"/>
    </location>
</feature>
<dbReference type="PANTHER" id="PTHR30474">
    <property type="entry name" value="CELL CYCLE PROTEIN"/>
    <property type="match status" value="1"/>
</dbReference>
<feature type="transmembrane region" description="Helical" evidence="8">
    <location>
        <begin position="54"/>
        <end position="74"/>
    </location>
</feature>
<comment type="caution">
    <text evidence="9">The sequence shown here is derived from an EMBL/GenBank/DDBJ whole genome shotgun (WGS) entry which is preliminary data.</text>
</comment>
<evidence type="ECO:0000256" key="4">
    <source>
        <dbReference type="ARBA" id="ARBA00022989"/>
    </source>
</evidence>
<feature type="transmembrane region" description="Helical" evidence="8">
    <location>
        <begin position="300"/>
        <end position="317"/>
    </location>
</feature>
<evidence type="ECO:0000256" key="2">
    <source>
        <dbReference type="ARBA" id="ARBA00022692"/>
    </source>
</evidence>
<evidence type="ECO:0000256" key="5">
    <source>
        <dbReference type="ARBA" id="ARBA00023136"/>
    </source>
</evidence>
<dbReference type="OrthoDB" id="9768187at2"/>
<dbReference type="Proteomes" id="UP000297872">
    <property type="component" value="Unassembled WGS sequence"/>
</dbReference>
<dbReference type="PANTHER" id="PTHR30474:SF1">
    <property type="entry name" value="PEPTIDOGLYCAN GLYCOSYLTRANSFERASE MRDB"/>
    <property type="match status" value="1"/>
</dbReference>
<proteinExistence type="predicted"/>
<accession>A0A4Y8VRP9</accession>
<name>A0A4Y8VRP9_9BACT</name>
<feature type="transmembrane region" description="Helical" evidence="8">
    <location>
        <begin position="146"/>
        <end position="165"/>
    </location>
</feature>
<keyword evidence="4 8" id="KW-1133">Transmembrane helix</keyword>
<feature type="transmembrane region" description="Helical" evidence="8">
    <location>
        <begin position="186"/>
        <end position="208"/>
    </location>
</feature>
<dbReference type="InterPro" id="IPR001182">
    <property type="entry name" value="FtsW/RodA"/>
</dbReference>
<dbReference type="RefSeq" id="WP_022110051.1">
    <property type="nucleotide sequence ID" value="NZ_DAWCZC010000008.1"/>
</dbReference>
<sequence>MAQVADNRQPSVLRSIDWWTIGIYLALLSFGWISVCGASYTYGDNDIFSLGTRSGMQIIWIGTSIALGFVLLMLDDRFYDTFSYVIYAVLILLLFATIFNPHSIKGSHSWLVLGPLRLQPAEFGKFATALAVAKFMSSYGFNIHNIKHFMAAVGIILLPMVCIVGQRETGSALVYSAFFLMLYREGMPGSILFTAVAMVVYFVVGIKYENVMMWDSYTSIGKFVVLLLVQIFTAGMVSSYTGNKKHCYTILAYTVGITLIFLLFSTYVIPFDIVWVQLGLCAAMIGYIVYQALATRLRSYYFIAAFALGSIAFFYSADYVLNNVMEPHQRVRINVLLGLDEDLAGAGYNVHQSEIAIGSGGLQGKGFLNGTQTKLKFVPEQDTDFIFCTVGEEEGFLGSACVLLLFLALILRLIHLAERQPFKFGRVYGYCVLSVFLFHLFINVGMVLGLTPVIGIPLPFFSYGGSSLWGFTILLFIFLRIDAGRNLIRN</sequence>
<evidence type="ECO:0000313" key="10">
    <source>
        <dbReference type="Proteomes" id="UP000297872"/>
    </source>
</evidence>
<dbReference type="GO" id="GO:0008360">
    <property type="term" value="P:regulation of cell shape"/>
    <property type="evidence" value="ECO:0007669"/>
    <property type="project" value="UniProtKB-KW"/>
</dbReference>
<evidence type="ECO:0000256" key="1">
    <source>
        <dbReference type="ARBA" id="ARBA00004141"/>
    </source>
</evidence>
<feature type="transmembrane region" description="Helical" evidence="8">
    <location>
        <begin position="21"/>
        <end position="42"/>
    </location>
</feature>
<evidence type="ECO:0000256" key="3">
    <source>
        <dbReference type="ARBA" id="ARBA00022960"/>
    </source>
</evidence>
<dbReference type="GeneID" id="302994626"/>
<dbReference type="GO" id="GO:0051301">
    <property type="term" value="P:cell division"/>
    <property type="evidence" value="ECO:0007669"/>
    <property type="project" value="InterPro"/>
</dbReference>
<protein>
    <recommendedName>
        <fullName evidence="7">Cell wall polymerase</fullName>
    </recommendedName>
    <alternativeName>
        <fullName evidence="6">Peptidoglycan polymerase</fullName>
    </alternativeName>
</protein>
<keyword evidence="5 8" id="KW-0472">Membrane</keyword>
<dbReference type="Pfam" id="PF01098">
    <property type="entry name" value="FTSW_RODA_SPOVE"/>
    <property type="match status" value="2"/>
</dbReference>
<dbReference type="AlphaFoldDB" id="A0A4Y8VRP9"/>
<evidence type="ECO:0000313" key="9">
    <source>
        <dbReference type="EMBL" id="TFH83077.1"/>
    </source>
</evidence>
<keyword evidence="2 8" id="KW-0812">Transmembrane</keyword>
<dbReference type="PROSITE" id="PS00428">
    <property type="entry name" value="FTSW_RODA_SPOVE"/>
    <property type="match status" value="1"/>
</dbReference>
<organism evidence="9 10">
    <name type="scientific">Segatella hominis</name>
    <dbReference type="NCBI Taxonomy" id="2518605"/>
    <lineage>
        <taxon>Bacteria</taxon>
        <taxon>Pseudomonadati</taxon>
        <taxon>Bacteroidota</taxon>
        <taxon>Bacteroidia</taxon>
        <taxon>Bacteroidales</taxon>
        <taxon>Prevotellaceae</taxon>
        <taxon>Segatella</taxon>
    </lineage>
</organism>
<feature type="transmembrane region" description="Helical" evidence="8">
    <location>
        <begin position="396"/>
        <end position="415"/>
    </location>
</feature>
<dbReference type="InterPro" id="IPR018365">
    <property type="entry name" value="Cell_cycle_FtsW-rel_CS"/>
</dbReference>
<feature type="transmembrane region" description="Helical" evidence="8">
    <location>
        <begin position="427"/>
        <end position="448"/>
    </location>
</feature>
<feature type="transmembrane region" description="Helical" evidence="8">
    <location>
        <begin position="81"/>
        <end position="99"/>
    </location>
</feature>
<dbReference type="GO" id="GO:0005886">
    <property type="term" value="C:plasma membrane"/>
    <property type="evidence" value="ECO:0007669"/>
    <property type="project" value="TreeGrafter"/>
</dbReference>
<keyword evidence="10" id="KW-1185">Reference proteome</keyword>